<dbReference type="PROSITE" id="PS50137">
    <property type="entry name" value="DS_RBD"/>
    <property type="match status" value="1"/>
</dbReference>
<feature type="compositionally biased region" description="Polar residues" evidence="2">
    <location>
        <begin position="143"/>
        <end position="158"/>
    </location>
</feature>
<feature type="region of interest" description="Disordered" evidence="2">
    <location>
        <begin position="261"/>
        <end position="281"/>
    </location>
</feature>
<evidence type="ECO:0000313" key="6">
    <source>
        <dbReference type="Proteomes" id="UP000694388"/>
    </source>
</evidence>
<dbReference type="InterPro" id="IPR014720">
    <property type="entry name" value="dsRBD_dom"/>
</dbReference>
<evidence type="ECO:0000259" key="3">
    <source>
        <dbReference type="PROSITE" id="PS50137"/>
    </source>
</evidence>
<dbReference type="SMART" id="SM00443">
    <property type="entry name" value="G_patch"/>
    <property type="match status" value="1"/>
</dbReference>
<evidence type="ECO:0000256" key="1">
    <source>
        <dbReference type="PROSITE-ProRule" id="PRU00266"/>
    </source>
</evidence>
<dbReference type="PROSITE" id="PS50174">
    <property type="entry name" value="G_PATCH"/>
    <property type="match status" value="1"/>
</dbReference>
<dbReference type="GeneTree" id="ENSGT00730000111141"/>
<dbReference type="Gene3D" id="3.30.160.20">
    <property type="match status" value="1"/>
</dbReference>
<dbReference type="Pfam" id="PF01585">
    <property type="entry name" value="G-patch"/>
    <property type="match status" value="1"/>
</dbReference>
<dbReference type="AlphaFoldDB" id="A0A8C4WYL8"/>
<dbReference type="GO" id="GO:0048024">
    <property type="term" value="P:regulation of mRNA splicing, via spliceosome"/>
    <property type="evidence" value="ECO:0007669"/>
    <property type="project" value="TreeGrafter"/>
</dbReference>
<dbReference type="PANTHER" id="PTHR46528">
    <property type="entry name" value="PROTEIN SON"/>
    <property type="match status" value="1"/>
</dbReference>
<dbReference type="Proteomes" id="UP000694388">
    <property type="component" value="Unplaced"/>
</dbReference>
<feature type="region of interest" description="Disordered" evidence="2">
    <location>
        <begin position="106"/>
        <end position="165"/>
    </location>
</feature>
<name>A0A8C4WYL8_EPTBU</name>
<dbReference type="Ensembl" id="ENSEBUT00000020993.1">
    <property type="protein sequence ID" value="ENSEBUP00000020417.1"/>
    <property type="gene ID" value="ENSEBUG00000012664.1"/>
</dbReference>
<feature type="compositionally biased region" description="Polar residues" evidence="2">
    <location>
        <begin position="312"/>
        <end position="325"/>
    </location>
</feature>
<dbReference type="InterPro" id="IPR000467">
    <property type="entry name" value="G_patch_dom"/>
</dbReference>
<feature type="domain" description="G-patch" evidence="4">
    <location>
        <begin position="483"/>
        <end position="529"/>
    </location>
</feature>
<dbReference type="GO" id="GO:0051726">
    <property type="term" value="P:regulation of cell cycle"/>
    <property type="evidence" value="ECO:0007669"/>
    <property type="project" value="InterPro"/>
</dbReference>
<accession>A0A8C4WYL8</accession>
<evidence type="ECO:0000256" key="2">
    <source>
        <dbReference type="SAM" id="MobiDB-lite"/>
    </source>
</evidence>
<reference evidence="5" key="1">
    <citation type="submission" date="2025-08" db="UniProtKB">
        <authorList>
            <consortium name="Ensembl"/>
        </authorList>
    </citation>
    <scope>IDENTIFICATION</scope>
</reference>
<keyword evidence="1" id="KW-0694">RNA-binding</keyword>
<sequence length="694" mass="76041">MCCFIQKSEVYNGKGPNRDCVTDEYSQRAACAPHPVTGPPRAAEGLIQDPPRLLCRSRSFSMNMYRWPNEGNASRFRSPIQMSCNHRTRSSSPWTWVQRQDVPVLSPTKSLGRSRSPSWRRGCDHLWSRSHSRSGSPHESRSRCSQQSGMQDGNQKWSLSPRERPNAEPAEHLLMDQAEVLTSNSSVSWCGIKAKERSAMGILGSIAMASDVSSLLPAILKQAQMGNVSGQLLNTVADPMLSRKLLAGLTQQYKHIVANRQEAGRASTARQEAGRPSTATPLSAVGNFGAASEAKKVSSSLPAVLLPRPDTSTLSREFPVSSGSQHRTEEQMLPGRGPSCDQLLSTHAEQVFGDPITLLLAVLKKKKRKSDSCCCDHIDRKDLSSFGSRLHVFPFAQPLNLVELMDERAKASCRLATCPGDPQALLVLAKTQQQKASRSRGAVVPGQFTGSTGVQVLSKQQLANTGRQAWSTKDQFVRAPPVCGGVGEKLLRKMGWREGQGLGRNREGLINPITVDFKLDRCGLSTHGEKIHKVAAAGEWAPAHDVSGKHPVCVLTEICGKRHWPNARFMLAQEGGPNHKKTFIYRVMVNGMPYQPILPSPNKKTAKAAAAYAALQGLGAVHHLPSQAAYRRVPKEHLAFSPRAFPFPSATRPFLPSVRARAPVVPSRALVPPHSTHTRQRMHTFLPRPSWPPL</sequence>
<dbReference type="SUPFAM" id="SSF54768">
    <property type="entry name" value="dsRNA-binding domain-like"/>
    <property type="match status" value="1"/>
</dbReference>
<feature type="region of interest" description="Disordered" evidence="2">
    <location>
        <begin position="312"/>
        <end position="337"/>
    </location>
</feature>
<dbReference type="GO" id="GO:0003723">
    <property type="term" value="F:RNA binding"/>
    <property type="evidence" value="ECO:0007669"/>
    <property type="project" value="UniProtKB-UniRule"/>
</dbReference>
<dbReference type="SMART" id="SM00358">
    <property type="entry name" value="DSRM"/>
    <property type="match status" value="1"/>
</dbReference>
<proteinExistence type="predicted"/>
<dbReference type="PANTHER" id="PTHR46528:SF1">
    <property type="entry name" value="PROTEIN SON"/>
    <property type="match status" value="1"/>
</dbReference>
<evidence type="ECO:0000313" key="5">
    <source>
        <dbReference type="Ensembl" id="ENSEBUP00000020417.1"/>
    </source>
</evidence>
<dbReference type="Pfam" id="PF00035">
    <property type="entry name" value="dsrm"/>
    <property type="match status" value="1"/>
</dbReference>
<keyword evidence="6" id="KW-1185">Reference proteome</keyword>
<organism evidence="5 6">
    <name type="scientific">Eptatretus burgeri</name>
    <name type="common">Inshore hagfish</name>
    <dbReference type="NCBI Taxonomy" id="7764"/>
    <lineage>
        <taxon>Eukaryota</taxon>
        <taxon>Metazoa</taxon>
        <taxon>Chordata</taxon>
        <taxon>Craniata</taxon>
        <taxon>Vertebrata</taxon>
        <taxon>Cyclostomata</taxon>
        <taxon>Myxini</taxon>
        <taxon>Myxiniformes</taxon>
        <taxon>Myxinidae</taxon>
        <taxon>Eptatretinae</taxon>
        <taxon>Eptatretus</taxon>
    </lineage>
</organism>
<feature type="compositionally biased region" description="Polar residues" evidence="2">
    <location>
        <begin position="107"/>
        <end position="117"/>
    </location>
</feature>
<feature type="domain" description="DRBM" evidence="3">
    <location>
        <begin position="550"/>
        <end position="620"/>
    </location>
</feature>
<dbReference type="InterPro" id="IPR032922">
    <property type="entry name" value="SON"/>
</dbReference>
<feature type="region of interest" description="Disordered" evidence="2">
    <location>
        <begin position="669"/>
        <end position="694"/>
    </location>
</feature>
<protein>
    <submittedName>
        <fullName evidence="5">Uncharacterized protein</fullName>
    </submittedName>
</protein>
<evidence type="ECO:0000259" key="4">
    <source>
        <dbReference type="PROSITE" id="PS50174"/>
    </source>
</evidence>
<reference evidence="5" key="2">
    <citation type="submission" date="2025-09" db="UniProtKB">
        <authorList>
            <consortium name="Ensembl"/>
        </authorList>
    </citation>
    <scope>IDENTIFICATION</scope>
</reference>